<dbReference type="SUPFAM" id="SSF58104">
    <property type="entry name" value="Methyl-accepting chemotaxis protein (MCP) signaling domain"/>
    <property type="match status" value="1"/>
</dbReference>
<reference evidence="7" key="1">
    <citation type="journal article" date="2019" name="Int. J. Syst. Evol. Microbiol.">
        <title>The Global Catalogue of Microorganisms (GCM) 10K type strain sequencing project: providing services to taxonomists for standard genome sequencing and annotation.</title>
        <authorList>
            <consortium name="The Broad Institute Genomics Platform"/>
            <consortium name="The Broad Institute Genome Sequencing Center for Infectious Disease"/>
            <person name="Wu L."/>
            <person name="Ma J."/>
        </authorList>
    </citation>
    <scope>NUCLEOTIDE SEQUENCE [LARGE SCALE GENOMIC DNA]</scope>
    <source>
        <strain evidence="7">KCTC 52438</strain>
    </source>
</reference>
<proteinExistence type="predicted"/>
<dbReference type="Pfam" id="PF13426">
    <property type="entry name" value="PAS_9"/>
    <property type="match status" value="1"/>
</dbReference>
<dbReference type="Gene3D" id="1.10.287.950">
    <property type="entry name" value="Methyl-accepting chemotaxis protein"/>
    <property type="match status" value="1"/>
</dbReference>
<evidence type="ECO:0000256" key="1">
    <source>
        <dbReference type="ARBA" id="ARBA00004370"/>
    </source>
</evidence>
<gene>
    <name evidence="6" type="ORF">ACFOEK_17715</name>
</gene>
<comment type="subcellular location">
    <subcellularLocation>
        <location evidence="1">Membrane</location>
    </subcellularLocation>
</comment>
<keyword evidence="4" id="KW-0175">Coiled coil</keyword>
<evidence type="ECO:0000313" key="7">
    <source>
        <dbReference type="Proteomes" id="UP001595476"/>
    </source>
</evidence>
<sequence>MFGNRRLEQENEALKQELSSLKQVHSDLGQEMLSLDLDPMGRITSVNARFTGETGLTIDDLTGKNIKELVPSHLQNTEHFRRMSLALENKALWIGAWQITNTKDEEFWLRTVLSPVKDVQGNIQYYMLYANNLTRTIDASVQFENLIKAMQRSTAVIEFDMTGHVLTANDIFLNAMGYSLDDIKGKHHRMFCPPDVYESPDYEESWNRLRRGEFIADRFKRVDSRGHEVWLEASYNPITNAQGKCYKVVKFASLITDQVKREIEVSNAASFAYETSQETDASTKRGIEVMHNTAEVIRQLTSQMTQAADSINSLDQQSQTIGTIIQSISSIAEQTNLLALNAAIEAARAGDQGRGFAVVADEVRQLASRTSEATEEIITVMKKNQTLTADSVKIIEESREQAEQVQELSAQAGDVINNIQDGAKKVVDAISQFANQLSH</sequence>
<dbReference type="EMBL" id="JBHRSZ010000007">
    <property type="protein sequence ID" value="MFC3152881.1"/>
    <property type="molecule type" value="Genomic_DNA"/>
</dbReference>
<dbReference type="Pfam" id="PF08447">
    <property type="entry name" value="PAS_3"/>
    <property type="match status" value="1"/>
</dbReference>
<organism evidence="6 7">
    <name type="scientific">Litoribrevibacter euphylliae</name>
    <dbReference type="NCBI Taxonomy" id="1834034"/>
    <lineage>
        <taxon>Bacteria</taxon>
        <taxon>Pseudomonadati</taxon>
        <taxon>Pseudomonadota</taxon>
        <taxon>Gammaproteobacteria</taxon>
        <taxon>Oceanospirillales</taxon>
        <taxon>Oceanospirillaceae</taxon>
        <taxon>Litoribrevibacter</taxon>
    </lineage>
</organism>
<dbReference type="NCBIfam" id="TIGR00229">
    <property type="entry name" value="sensory_box"/>
    <property type="match status" value="2"/>
</dbReference>
<feature type="domain" description="Methyl-accepting transducer" evidence="5">
    <location>
        <begin position="264"/>
        <end position="439"/>
    </location>
</feature>
<dbReference type="Pfam" id="PF00015">
    <property type="entry name" value="MCPsignal"/>
    <property type="match status" value="1"/>
</dbReference>
<dbReference type="PANTHER" id="PTHR32089">
    <property type="entry name" value="METHYL-ACCEPTING CHEMOTAXIS PROTEIN MCPB"/>
    <property type="match status" value="1"/>
</dbReference>
<dbReference type="Proteomes" id="UP001595476">
    <property type="component" value="Unassembled WGS sequence"/>
</dbReference>
<evidence type="ECO:0000313" key="6">
    <source>
        <dbReference type="EMBL" id="MFC3152881.1"/>
    </source>
</evidence>
<keyword evidence="2 3" id="KW-0807">Transducer</keyword>
<evidence type="ECO:0000256" key="2">
    <source>
        <dbReference type="ARBA" id="ARBA00023224"/>
    </source>
</evidence>
<comment type="caution">
    <text evidence="6">The sequence shown here is derived from an EMBL/GenBank/DDBJ whole genome shotgun (WGS) entry which is preliminary data.</text>
</comment>
<accession>A0ABV7HJ85</accession>
<name>A0ABV7HJ85_9GAMM</name>
<keyword evidence="7" id="KW-1185">Reference proteome</keyword>
<dbReference type="CDD" id="cd00130">
    <property type="entry name" value="PAS"/>
    <property type="match status" value="2"/>
</dbReference>
<dbReference type="PANTHER" id="PTHR32089:SF112">
    <property type="entry name" value="LYSOZYME-LIKE PROTEIN-RELATED"/>
    <property type="match status" value="1"/>
</dbReference>
<dbReference type="CDD" id="cd11386">
    <property type="entry name" value="MCP_signal"/>
    <property type="match status" value="1"/>
</dbReference>
<evidence type="ECO:0000256" key="3">
    <source>
        <dbReference type="PROSITE-ProRule" id="PRU00284"/>
    </source>
</evidence>
<dbReference type="Gene3D" id="3.30.450.20">
    <property type="entry name" value="PAS domain"/>
    <property type="match status" value="2"/>
</dbReference>
<evidence type="ECO:0000259" key="5">
    <source>
        <dbReference type="PROSITE" id="PS50111"/>
    </source>
</evidence>
<dbReference type="PROSITE" id="PS50111">
    <property type="entry name" value="CHEMOTAXIS_TRANSDUC_2"/>
    <property type="match status" value="1"/>
</dbReference>
<protein>
    <submittedName>
        <fullName evidence="6">Methyl-accepting chemotaxis protein</fullName>
    </submittedName>
</protein>
<feature type="coiled-coil region" evidence="4">
    <location>
        <begin position="4"/>
        <end position="31"/>
    </location>
</feature>
<dbReference type="SMART" id="SM00283">
    <property type="entry name" value="MA"/>
    <property type="match status" value="1"/>
</dbReference>
<dbReference type="InterPro" id="IPR000014">
    <property type="entry name" value="PAS"/>
</dbReference>
<dbReference type="RefSeq" id="WP_386722803.1">
    <property type="nucleotide sequence ID" value="NZ_JBHRSZ010000007.1"/>
</dbReference>
<dbReference type="InterPro" id="IPR013655">
    <property type="entry name" value="PAS_fold_3"/>
</dbReference>
<evidence type="ECO:0000256" key="4">
    <source>
        <dbReference type="SAM" id="Coils"/>
    </source>
</evidence>
<dbReference type="InterPro" id="IPR004089">
    <property type="entry name" value="MCPsignal_dom"/>
</dbReference>
<dbReference type="SUPFAM" id="SSF55785">
    <property type="entry name" value="PYP-like sensor domain (PAS domain)"/>
    <property type="match status" value="2"/>
</dbReference>
<dbReference type="InterPro" id="IPR035965">
    <property type="entry name" value="PAS-like_dom_sf"/>
</dbReference>